<feature type="region of interest" description="Disordered" evidence="2">
    <location>
        <begin position="800"/>
        <end position="822"/>
    </location>
</feature>
<reference evidence="3 4" key="1">
    <citation type="journal article" date="2019" name="Nat. Ecol. Evol.">
        <title>Megaphylogeny resolves global patterns of mushroom evolution.</title>
        <authorList>
            <person name="Varga T."/>
            <person name="Krizsan K."/>
            <person name="Foldi C."/>
            <person name="Dima B."/>
            <person name="Sanchez-Garcia M."/>
            <person name="Sanchez-Ramirez S."/>
            <person name="Szollosi G.J."/>
            <person name="Szarkandi J.G."/>
            <person name="Papp V."/>
            <person name="Albert L."/>
            <person name="Andreopoulos W."/>
            <person name="Angelini C."/>
            <person name="Antonin V."/>
            <person name="Barry K.W."/>
            <person name="Bougher N.L."/>
            <person name="Buchanan P."/>
            <person name="Buyck B."/>
            <person name="Bense V."/>
            <person name="Catcheside P."/>
            <person name="Chovatia M."/>
            <person name="Cooper J."/>
            <person name="Damon W."/>
            <person name="Desjardin D."/>
            <person name="Finy P."/>
            <person name="Geml J."/>
            <person name="Haridas S."/>
            <person name="Hughes K."/>
            <person name="Justo A."/>
            <person name="Karasinski D."/>
            <person name="Kautmanova I."/>
            <person name="Kiss B."/>
            <person name="Kocsube S."/>
            <person name="Kotiranta H."/>
            <person name="LaButti K.M."/>
            <person name="Lechner B.E."/>
            <person name="Liimatainen K."/>
            <person name="Lipzen A."/>
            <person name="Lukacs Z."/>
            <person name="Mihaltcheva S."/>
            <person name="Morgado L.N."/>
            <person name="Niskanen T."/>
            <person name="Noordeloos M.E."/>
            <person name="Ohm R.A."/>
            <person name="Ortiz-Santana B."/>
            <person name="Ovrebo C."/>
            <person name="Racz N."/>
            <person name="Riley R."/>
            <person name="Savchenko A."/>
            <person name="Shiryaev A."/>
            <person name="Soop K."/>
            <person name="Spirin V."/>
            <person name="Szebenyi C."/>
            <person name="Tomsovsky M."/>
            <person name="Tulloss R.E."/>
            <person name="Uehling J."/>
            <person name="Grigoriev I.V."/>
            <person name="Vagvolgyi C."/>
            <person name="Papp T."/>
            <person name="Martin F.M."/>
            <person name="Miettinen O."/>
            <person name="Hibbett D.S."/>
            <person name="Nagy L.G."/>
        </authorList>
    </citation>
    <scope>NUCLEOTIDE SEQUENCE [LARGE SCALE GENOMIC DNA]</scope>
    <source>
        <strain evidence="3 4">FP101781</strain>
    </source>
</reference>
<evidence type="ECO:0000256" key="2">
    <source>
        <dbReference type="SAM" id="MobiDB-lite"/>
    </source>
</evidence>
<dbReference type="AlphaFoldDB" id="A0A4Y7TIB6"/>
<protein>
    <submittedName>
        <fullName evidence="3">Uncharacterized protein</fullName>
    </submittedName>
</protein>
<feature type="region of interest" description="Disordered" evidence="2">
    <location>
        <begin position="860"/>
        <end position="892"/>
    </location>
</feature>
<dbReference type="InterPro" id="IPR036047">
    <property type="entry name" value="F-box-like_dom_sf"/>
</dbReference>
<keyword evidence="4" id="KW-1185">Reference proteome</keyword>
<feature type="region of interest" description="Disordered" evidence="2">
    <location>
        <begin position="714"/>
        <end position="739"/>
    </location>
</feature>
<dbReference type="SMART" id="SM00726">
    <property type="entry name" value="UIM"/>
    <property type="match status" value="2"/>
</dbReference>
<organism evidence="3 4">
    <name type="scientific">Coprinellus micaceus</name>
    <name type="common">Glistening ink-cap mushroom</name>
    <name type="synonym">Coprinus micaceus</name>
    <dbReference type="NCBI Taxonomy" id="71717"/>
    <lineage>
        <taxon>Eukaryota</taxon>
        <taxon>Fungi</taxon>
        <taxon>Dikarya</taxon>
        <taxon>Basidiomycota</taxon>
        <taxon>Agaricomycotina</taxon>
        <taxon>Agaricomycetes</taxon>
        <taxon>Agaricomycetidae</taxon>
        <taxon>Agaricales</taxon>
        <taxon>Agaricineae</taxon>
        <taxon>Psathyrellaceae</taxon>
        <taxon>Coprinellus</taxon>
    </lineage>
</organism>
<dbReference type="Gene3D" id="2.130.10.10">
    <property type="entry name" value="YVTN repeat-like/Quinoprotein amine dehydrogenase"/>
    <property type="match status" value="1"/>
</dbReference>
<dbReference type="SUPFAM" id="SSF81383">
    <property type="entry name" value="F-box domain"/>
    <property type="match status" value="1"/>
</dbReference>
<dbReference type="InterPro" id="IPR001680">
    <property type="entry name" value="WD40_rpt"/>
</dbReference>
<feature type="region of interest" description="Disordered" evidence="2">
    <location>
        <begin position="657"/>
        <end position="677"/>
    </location>
</feature>
<feature type="repeat" description="WD" evidence="1">
    <location>
        <begin position="236"/>
        <end position="269"/>
    </location>
</feature>
<evidence type="ECO:0000256" key="1">
    <source>
        <dbReference type="PROSITE-ProRule" id="PRU00221"/>
    </source>
</evidence>
<dbReference type="Proteomes" id="UP000298030">
    <property type="component" value="Unassembled WGS sequence"/>
</dbReference>
<feature type="region of interest" description="Disordered" evidence="2">
    <location>
        <begin position="499"/>
        <end position="522"/>
    </location>
</feature>
<dbReference type="InterPro" id="IPR036322">
    <property type="entry name" value="WD40_repeat_dom_sf"/>
</dbReference>
<name>A0A4Y7TIB6_COPMI</name>
<dbReference type="PROSITE" id="PS50082">
    <property type="entry name" value="WD_REPEATS_2"/>
    <property type="match status" value="1"/>
</dbReference>
<accession>A0A4Y7TIB6</accession>
<keyword evidence="1" id="KW-0853">WD repeat</keyword>
<dbReference type="SMART" id="SM00320">
    <property type="entry name" value="WD40"/>
    <property type="match status" value="2"/>
</dbReference>
<gene>
    <name evidence="3" type="ORF">FA13DRAFT_1789560</name>
</gene>
<dbReference type="InterPro" id="IPR015943">
    <property type="entry name" value="WD40/YVTN_repeat-like_dom_sf"/>
</dbReference>
<comment type="caution">
    <text evidence="3">The sequence shown here is derived from an EMBL/GenBank/DDBJ whole genome shotgun (WGS) entry which is preliminary data.</text>
</comment>
<dbReference type="SUPFAM" id="SSF50978">
    <property type="entry name" value="WD40 repeat-like"/>
    <property type="match status" value="1"/>
</dbReference>
<feature type="region of interest" description="Disordered" evidence="2">
    <location>
        <begin position="1"/>
        <end position="24"/>
    </location>
</feature>
<evidence type="ECO:0000313" key="4">
    <source>
        <dbReference type="Proteomes" id="UP000298030"/>
    </source>
</evidence>
<evidence type="ECO:0000313" key="3">
    <source>
        <dbReference type="EMBL" id="TEB33714.1"/>
    </source>
</evidence>
<dbReference type="STRING" id="71717.A0A4Y7TIB6"/>
<sequence length="913" mass="97512">MHQSPHKDFRRKRRNPTTFSHATPTPTQHGCLLLDVPGEILSAITANLDPPALLALGESHISLSRHIGDDATWRAAFKTNLGTGPLLRRVEPTWRKEYFNRHKTLLRFAYSRVPSTTYSPLPAPAISHIHLLSTNSGPTGLLSLSQTYGIVGRSIPFTGRILPGFLDATGSTTGNGLGNLNAEFIPNVSACAIASAGNTVRILWGYRTGHIALMVTNRTLESPRRPAQEFRVSQEDEKHHGSVLDLMWINDHDLYAVSAGRDGKVKLWDYAHHNTPDLIWVSTTLPQSAVIPAPCIKVSGNRAQGMVVAVREDRSVDVWRGLDFQIMGSEEVRFSTTALPGPARAHPKVLALHIDPSSGDVLIAFRGEVCFYRVHAAQAGSVTAYGAPEGGAILSSLQPYFPSNEGEESFILTGDKLGCVTAYEWKPEAPSDSTVRPARMFQASAPVDSRQEAITALHWTPAILATGTSGGVVIAWDSLTFEHLRVIVRPVGLRRTPRRRGLVQQQQQPAVGLDEEDPETPSPAVRQILAGDGGDTLIVNVGGEVIAWRAGDISTKTIAKSPLKGGKVASTSTSSPRGTTKMWNCGRVELAESSGRWSEQIEVKKIIADSQAQIRHEREEAGRMAKKKDAKAAQDKHLEKLGLSEGEALEYALMLSRESHPSPPQVSGPSTGIGPGRLDAGTSFVAEIRPGDALTDEQLQAVIEGGFFSSNAPAPDVDAKVGETATPSPSVGPTTNSISNIRTGDALADGGVLASASASALSTPTRLPAADLDLDFPAILSRSPSSVGSLSQSPVIRHRTLASEDDSPSPSPPHFASLLPGARIRRRESIGSAISSWSSMSGGSESARQNAWSRPLNTTSFAVASPSSTPSSNSVRSVDASRGDATGGGLNDMDEDLRYALELSLAEARSRDV</sequence>
<proteinExistence type="predicted"/>
<dbReference type="EMBL" id="QPFP01000011">
    <property type="protein sequence ID" value="TEB33714.1"/>
    <property type="molecule type" value="Genomic_DNA"/>
</dbReference>
<feature type="compositionally biased region" description="Low complexity" evidence="2">
    <location>
        <begin position="860"/>
        <end position="878"/>
    </location>
</feature>
<dbReference type="PROSITE" id="PS50330">
    <property type="entry name" value="UIM"/>
    <property type="match status" value="1"/>
</dbReference>
<dbReference type="InterPro" id="IPR003903">
    <property type="entry name" value="UIM_dom"/>
</dbReference>
<feature type="compositionally biased region" description="Polar residues" evidence="2">
    <location>
        <begin position="725"/>
        <end position="739"/>
    </location>
</feature>
<dbReference type="OrthoDB" id="429520at2759"/>